<feature type="transmembrane region" description="Helical" evidence="1">
    <location>
        <begin position="81"/>
        <end position="101"/>
    </location>
</feature>
<dbReference type="RefSeq" id="WP_254169727.1">
    <property type="nucleotide sequence ID" value="NZ_JAHESF010000055.1"/>
</dbReference>
<gene>
    <name evidence="4" type="ORF">KK083_29375</name>
</gene>
<evidence type="ECO:0000313" key="5">
    <source>
        <dbReference type="Proteomes" id="UP001319200"/>
    </source>
</evidence>
<dbReference type="Pfam" id="PF16344">
    <property type="entry name" value="FecR_C"/>
    <property type="match status" value="1"/>
</dbReference>
<dbReference type="InterPro" id="IPR032508">
    <property type="entry name" value="FecR_C"/>
</dbReference>
<evidence type="ECO:0000259" key="3">
    <source>
        <dbReference type="Pfam" id="PF16344"/>
    </source>
</evidence>
<name>A0AAP2DR62_9BACT</name>
<dbReference type="Gene3D" id="3.55.50.30">
    <property type="match status" value="1"/>
</dbReference>
<dbReference type="InterPro" id="IPR006860">
    <property type="entry name" value="FecR"/>
</dbReference>
<keyword evidence="1" id="KW-0472">Membrane</keyword>
<dbReference type="GO" id="GO:0016989">
    <property type="term" value="F:sigma factor antagonist activity"/>
    <property type="evidence" value="ECO:0007669"/>
    <property type="project" value="TreeGrafter"/>
</dbReference>
<dbReference type="PIRSF" id="PIRSF018266">
    <property type="entry name" value="FecR"/>
    <property type="match status" value="1"/>
</dbReference>
<protein>
    <submittedName>
        <fullName evidence="4">FecR domain-containing protein</fullName>
    </submittedName>
</protein>
<sequence>MTPNFDELLNKVLRGTASEEEHRELELMLRSGEYDDKLTAEKLSRHAVLDPERAQKRAERSYPAIEKIIGASLSAMGRSRAWLAAAAIVVIAMVAGVWFIAKEKEWFNANLAEQNDLDWEIYSGKQVVTLPDGSKVVLNDNSELQHSKSFGETTREVKLNGEATFDVAHDRSHPFIVHTGKVTTKVLGTEFNVKAYSDQQEVTVTVLRGLVEVLNENRILGKIKPNEEIAINTGTDEFVQKQTNAQEAVQWRSNFLVLDNVSLEEAAKIVGDKFNVKIKFENEALKRCRYFGSFLNNENLTDVLTSISIAMRIEFEIEKTTSVVTFRGKGCE</sequence>
<evidence type="ECO:0000313" key="4">
    <source>
        <dbReference type="EMBL" id="MBT1701040.1"/>
    </source>
</evidence>
<proteinExistence type="predicted"/>
<keyword evidence="1" id="KW-0812">Transmembrane</keyword>
<reference evidence="4 5" key="1">
    <citation type="submission" date="2021-05" db="EMBL/GenBank/DDBJ databases">
        <title>A Polyphasic approach of four new species of the genus Ohtaekwangia: Ohtaekwangia histidinii sp. nov., Ohtaekwangia cretensis sp. nov., Ohtaekwangia indiensis sp. nov., Ohtaekwangia reichenbachii sp. nov. from diverse environment.</title>
        <authorList>
            <person name="Octaviana S."/>
        </authorList>
    </citation>
    <scope>NUCLEOTIDE SEQUENCE [LARGE SCALE GENOMIC DNA]</scope>
    <source>
        <strain evidence="4 5">PWU4</strain>
    </source>
</reference>
<evidence type="ECO:0000259" key="2">
    <source>
        <dbReference type="Pfam" id="PF04773"/>
    </source>
</evidence>
<feature type="domain" description="Protein FecR C-terminal" evidence="3">
    <location>
        <begin position="256"/>
        <end position="322"/>
    </location>
</feature>
<comment type="caution">
    <text evidence="4">The sequence shown here is derived from an EMBL/GenBank/DDBJ whole genome shotgun (WGS) entry which is preliminary data.</text>
</comment>
<dbReference type="Proteomes" id="UP001319200">
    <property type="component" value="Unassembled WGS sequence"/>
</dbReference>
<dbReference type="PANTHER" id="PTHR30273:SF2">
    <property type="entry name" value="PROTEIN FECR"/>
    <property type="match status" value="1"/>
</dbReference>
<accession>A0AAP2DR62</accession>
<dbReference type="Pfam" id="PF04773">
    <property type="entry name" value="FecR"/>
    <property type="match status" value="1"/>
</dbReference>
<dbReference type="AlphaFoldDB" id="A0AAP2DR62"/>
<dbReference type="InterPro" id="IPR012373">
    <property type="entry name" value="Ferrdict_sens_TM"/>
</dbReference>
<dbReference type="PANTHER" id="PTHR30273">
    <property type="entry name" value="PERIPLASMIC SIGNAL SENSOR AND SIGMA FACTOR ACTIVATOR FECR-RELATED"/>
    <property type="match status" value="1"/>
</dbReference>
<dbReference type="EMBL" id="JAHESF010000055">
    <property type="protein sequence ID" value="MBT1701040.1"/>
    <property type="molecule type" value="Genomic_DNA"/>
</dbReference>
<organism evidence="4 5">
    <name type="scientific">Chryseosolibacter histidini</name>
    <dbReference type="NCBI Taxonomy" id="2782349"/>
    <lineage>
        <taxon>Bacteria</taxon>
        <taxon>Pseudomonadati</taxon>
        <taxon>Bacteroidota</taxon>
        <taxon>Cytophagia</taxon>
        <taxon>Cytophagales</taxon>
        <taxon>Chryseotaleaceae</taxon>
        <taxon>Chryseosolibacter</taxon>
    </lineage>
</organism>
<evidence type="ECO:0000256" key="1">
    <source>
        <dbReference type="SAM" id="Phobius"/>
    </source>
</evidence>
<dbReference type="Gene3D" id="2.60.120.1440">
    <property type="match status" value="1"/>
</dbReference>
<feature type="domain" description="FecR protein" evidence="2">
    <location>
        <begin position="125"/>
        <end position="212"/>
    </location>
</feature>
<keyword evidence="5" id="KW-1185">Reference proteome</keyword>
<keyword evidence="1" id="KW-1133">Transmembrane helix</keyword>